<reference evidence="2" key="1">
    <citation type="submission" date="2014-01" db="EMBL/GenBank/DDBJ databases">
        <title>The genome of the white-rot fungus Pycnoporus cinnabarinus: a basidiomycete model with a versatile arsenal for lignocellulosic biomass breakdown.</title>
        <authorList>
            <person name="Levasseur A."/>
            <person name="Lomascolo A."/>
            <person name="Ruiz-Duenas F.J."/>
            <person name="Uzan E."/>
            <person name="Piumi F."/>
            <person name="Kues U."/>
            <person name="Ram A.F.J."/>
            <person name="Murat C."/>
            <person name="Haon M."/>
            <person name="Benoit I."/>
            <person name="Arfi Y."/>
            <person name="Chevret D."/>
            <person name="Drula E."/>
            <person name="Kwon M.J."/>
            <person name="Gouret P."/>
            <person name="Lesage-Meessen L."/>
            <person name="Lombard V."/>
            <person name="Mariette J."/>
            <person name="Noirot C."/>
            <person name="Park J."/>
            <person name="Patyshakuliyeva A."/>
            <person name="Wieneger R.A.B."/>
            <person name="Wosten H.A.B."/>
            <person name="Martin F."/>
            <person name="Coutinho P.M."/>
            <person name="de Vries R."/>
            <person name="Martinez A.T."/>
            <person name="Klopp C."/>
            <person name="Pontarotti P."/>
            <person name="Henrissat B."/>
            <person name="Record E."/>
        </authorList>
    </citation>
    <scope>NUCLEOTIDE SEQUENCE [LARGE SCALE GENOMIC DNA]</scope>
    <source>
        <strain evidence="2">BRFM137</strain>
    </source>
</reference>
<protein>
    <recommendedName>
        <fullName evidence="4">F-box domain-containing protein</fullName>
    </recommendedName>
</protein>
<dbReference type="Gene3D" id="3.80.10.10">
    <property type="entry name" value="Ribonuclease Inhibitor"/>
    <property type="match status" value="1"/>
</dbReference>
<dbReference type="InterPro" id="IPR032675">
    <property type="entry name" value="LRR_dom_sf"/>
</dbReference>
<dbReference type="AlphaFoldDB" id="A0A060SDJ9"/>
<evidence type="ECO:0000313" key="3">
    <source>
        <dbReference type="Proteomes" id="UP000029665"/>
    </source>
</evidence>
<dbReference type="OrthoDB" id="2750141at2759"/>
<evidence type="ECO:0000256" key="1">
    <source>
        <dbReference type="SAM" id="MobiDB-lite"/>
    </source>
</evidence>
<proteinExistence type="predicted"/>
<accession>A0A060SDJ9</accession>
<name>A0A060SDJ9_PYCCI</name>
<dbReference type="EMBL" id="CCBP010000115">
    <property type="protein sequence ID" value="CDO72592.1"/>
    <property type="molecule type" value="Genomic_DNA"/>
</dbReference>
<evidence type="ECO:0000313" key="2">
    <source>
        <dbReference type="EMBL" id="CDO72592.1"/>
    </source>
</evidence>
<dbReference type="STRING" id="5643.A0A060SDJ9"/>
<keyword evidence="3" id="KW-1185">Reference proteome</keyword>
<comment type="caution">
    <text evidence="2">The sequence shown here is derived from an EMBL/GenBank/DDBJ whole genome shotgun (WGS) entry which is preliminary data.</text>
</comment>
<dbReference type="HOGENOM" id="CLU_659121_0_0_1"/>
<gene>
    <name evidence="2" type="ORF">BN946_scf184985.g11</name>
</gene>
<feature type="region of interest" description="Disordered" evidence="1">
    <location>
        <begin position="357"/>
        <end position="377"/>
    </location>
</feature>
<evidence type="ECO:0008006" key="4">
    <source>
        <dbReference type="Google" id="ProtNLM"/>
    </source>
</evidence>
<dbReference type="OMA" id="PFRAHET"/>
<dbReference type="Proteomes" id="UP000029665">
    <property type="component" value="Unassembled WGS sequence"/>
</dbReference>
<organism evidence="2 3">
    <name type="scientific">Pycnoporus cinnabarinus</name>
    <name type="common">Cinnabar-red polypore</name>
    <name type="synonym">Trametes cinnabarina</name>
    <dbReference type="NCBI Taxonomy" id="5643"/>
    <lineage>
        <taxon>Eukaryota</taxon>
        <taxon>Fungi</taxon>
        <taxon>Dikarya</taxon>
        <taxon>Basidiomycota</taxon>
        <taxon>Agaricomycotina</taxon>
        <taxon>Agaricomycetes</taxon>
        <taxon>Polyporales</taxon>
        <taxon>Polyporaceae</taxon>
        <taxon>Trametes</taxon>
    </lineage>
</organism>
<sequence>MTLLHSSITHLDLGKPEHVNSGSSALSLMVDIVRPHLPHIESLSLPSMMIRQTNDRDHALIQLAAFAHLRVMRLQNVEKYPLWTTATVTMIASFPKLRELEANFGFPADVRSSLHEKKIPMGFFELRKLTLVATPPDIAAFLDATDPPCLDSLTMVVSERRTAPVGRVYLSTEDLERFYPLIPRCIRRIELFLTQFHSPYARHPSLDLSASRLLHPVLRDLDTLREISVSVEHAAAGITDEDMRELCATWPNLTHFEFVRWHGSLSSASYYTTLPRFSTMLDFIRAHPHLVHLALPTLCVAGIPDVGTTVTAFPHVRHLRIGRLVRGTPLVPLAIALDSAFPNLDLGSVAATQVGSLSCSEEDEEDDGYSQQSDRDDDTVTVECELILRAALLALQTSRRSQPRVCKMTDGRTPALS</sequence>